<reference evidence="1" key="1">
    <citation type="journal article" date="2015" name="Nature">
        <title>Complex archaea that bridge the gap between prokaryotes and eukaryotes.</title>
        <authorList>
            <person name="Spang A."/>
            <person name="Saw J.H."/>
            <person name="Jorgensen S.L."/>
            <person name="Zaremba-Niedzwiedzka K."/>
            <person name="Martijn J."/>
            <person name="Lind A.E."/>
            <person name="van Eijk R."/>
            <person name="Schleper C."/>
            <person name="Guy L."/>
            <person name="Ettema T.J."/>
        </authorList>
    </citation>
    <scope>NUCLEOTIDE SEQUENCE</scope>
</reference>
<protein>
    <submittedName>
        <fullName evidence="1">Uncharacterized protein</fullName>
    </submittedName>
</protein>
<name>A0A0F9QWL3_9ZZZZ</name>
<gene>
    <name evidence="1" type="ORF">LCGC14_1045480</name>
</gene>
<organism evidence="1">
    <name type="scientific">marine sediment metagenome</name>
    <dbReference type="NCBI Taxonomy" id="412755"/>
    <lineage>
        <taxon>unclassified sequences</taxon>
        <taxon>metagenomes</taxon>
        <taxon>ecological metagenomes</taxon>
    </lineage>
</organism>
<sequence length="36" mass="4062">MGWHKKEVYGHDGASFKAKCKWCGYIGLVDSQGNLF</sequence>
<evidence type="ECO:0000313" key="1">
    <source>
        <dbReference type="EMBL" id="KKN09558.1"/>
    </source>
</evidence>
<dbReference type="EMBL" id="LAZR01004334">
    <property type="protein sequence ID" value="KKN09558.1"/>
    <property type="molecule type" value="Genomic_DNA"/>
</dbReference>
<proteinExistence type="predicted"/>
<dbReference type="AlphaFoldDB" id="A0A0F9QWL3"/>
<comment type="caution">
    <text evidence="1">The sequence shown here is derived from an EMBL/GenBank/DDBJ whole genome shotgun (WGS) entry which is preliminary data.</text>
</comment>
<accession>A0A0F9QWL3</accession>